<dbReference type="PANTHER" id="PTHR12190:SF6">
    <property type="entry name" value="A-KINASE ANCHOR PROTEIN 8"/>
    <property type="match status" value="1"/>
</dbReference>
<dbReference type="PANTHER" id="PTHR12190">
    <property type="entry name" value="A-KINASE ANCHOR PROTEIN AKAP 8"/>
    <property type="match status" value="1"/>
</dbReference>
<comment type="caution">
    <text evidence="2">The sequence shown here is derived from an EMBL/GenBank/DDBJ whole genome shotgun (WGS) entry which is preliminary data.</text>
</comment>
<accession>A0AA97NCC3</accession>
<organism evidence="2">
    <name type="scientific">Menura novaehollandiae</name>
    <name type="common">superb lyrebird</name>
    <dbReference type="NCBI Taxonomy" id="47692"/>
    <lineage>
        <taxon>Eukaryota</taxon>
        <taxon>Metazoa</taxon>
        <taxon>Chordata</taxon>
        <taxon>Craniata</taxon>
        <taxon>Vertebrata</taxon>
        <taxon>Euteleostomi</taxon>
        <taxon>Archelosauria</taxon>
        <taxon>Archosauria</taxon>
        <taxon>Dinosauria</taxon>
        <taxon>Saurischia</taxon>
        <taxon>Theropoda</taxon>
        <taxon>Coelurosauria</taxon>
        <taxon>Aves</taxon>
        <taxon>Neognathae</taxon>
        <taxon>Neoaves</taxon>
        <taxon>Telluraves</taxon>
        <taxon>Australaves</taxon>
        <taxon>Passeriformes</taxon>
        <taxon>Menuridae</taxon>
        <taxon>Menura</taxon>
    </lineage>
</organism>
<protein>
    <submittedName>
        <fullName evidence="2">AKAP8 protein</fullName>
    </submittedName>
</protein>
<sequence>GYEGYDYYSPQSSAAAASGASYGYGGAAASAWEAPKASELGLASDVGAAVAPYGADPVPAENSDSIIAKINQRLDMLSKEGSAGAGDGMEEQEGSFRFESFDSYDSRPSLGERDLFRPGYDYGEPGSERGDSFGSRDPSRSRGSGAFGMLR</sequence>
<feature type="non-terminal residue" evidence="2">
    <location>
        <position position="1"/>
    </location>
</feature>
<evidence type="ECO:0000313" key="3">
    <source>
        <dbReference type="Proteomes" id="UP000521578"/>
    </source>
</evidence>
<name>A0AA97NCC3_9PASS</name>
<dbReference type="GO" id="GO:0034237">
    <property type="term" value="F:protein kinase A regulatory subunit binding"/>
    <property type="evidence" value="ECO:0007669"/>
    <property type="project" value="TreeGrafter"/>
</dbReference>
<dbReference type="Proteomes" id="UP000521578">
    <property type="component" value="Unassembled WGS sequence"/>
</dbReference>
<feature type="region of interest" description="Disordered" evidence="1">
    <location>
        <begin position="79"/>
        <end position="151"/>
    </location>
</feature>
<gene>
    <name evidence="2" type="primary">Akap8_1</name>
    <name evidence="2" type="ORF">MENNOV_R16191</name>
</gene>
<dbReference type="GO" id="GO:0016363">
    <property type="term" value="C:nuclear matrix"/>
    <property type="evidence" value="ECO:0007669"/>
    <property type="project" value="TreeGrafter"/>
</dbReference>
<dbReference type="GO" id="GO:0003677">
    <property type="term" value="F:DNA binding"/>
    <property type="evidence" value="ECO:0007669"/>
    <property type="project" value="InterPro"/>
</dbReference>
<feature type="non-terminal residue" evidence="2">
    <location>
        <position position="151"/>
    </location>
</feature>
<dbReference type="InterPro" id="IPR007071">
    <property type="entry name" value="AKAP95"/>
</dbReference>
<proteinExistence type="predicted"/>
<evidence type="ECO:0000313" key="2">
    <source>
        <dbReference type="EMBL" id="NXE99695.1"/>
    </source>
</evidence>
<dbReference type="EMBL" id="VWPS01000970">
    <property type="protein sequence ID" value="NXE99695.1"/>
    <property type="molecule type" value="Genomic_DNA"/>
</dbReference>
<reference evidence="2" key="1">
    <citation type="submission" date="2022-12" db="EMBL/GenBank/DDBJ databases">
        <title>Bird 10,000 Genomes (B10K) Project - Family phase.</title>
        <authorList>
            <person name="Zhang G."/>
        </authorList>
    </citation>
    <scope>NUCLEOTIDE SEQUENCE</scope>
    <source>
        <strain evidence="2">B10K-CU-030-46</strain>
        <tissue evidence="2">Muscle</tissue>
    </source>
</reference>
<dbReference type="AlphaFoldDB" id="A0AA97NCC3"/>
<feature type="compositionally biased region" description="Low complexity" evidence="1">
    <location>
        <begin position="132"/>
        <end position="144"/>
    </location>
</feature>
<evidence type="ECO:0000256" key="1">
    <source>
        <dbReference type="SAM" id="MobiDB-lite"/>
    </source>
</evidence>
<keyword evidence="3" id="KW-1185">Reference proteome</keyword>